<feature type="domain" description="Calponin-homology (CH)" evidence="2">
    <location>
        <begin position="30"/>
        <end position="127"/>
    </location>
</feature>
<dbReference type="Pfam" id="PF00307">
    <property type="entry name" value="CH"/>
    <property type="match status" value="1"/>
</dbReference>
<feature type="region of interest" description="Disordered" evidence="1">
    <location>
        <begin position="185"/>
        <end position="217"/>
    </location>
</feature>
<feature type="compositionally biased region" description="Basic residues" evidence="1">
    <location>
        <begin position="496"/>
        <end position="523"/>
    </location>
</feature>
<sequence length="591" mass="68383">MATVSKKTNATPIRMAKNVVLNKSDKESVRNLLVFLNNTLDCELRGMEDLKTGAVYCQIMHRLFPTTIPINKVKFYTHNKSEFDVNYRLLHNCFEKLKVSQPLPVEELIVGHNQIDFCRWIHKFFKFNDHGREYDAKKVRKDSPIGLSKSPQLAAFSTGNLNAMYKCQSMTFNYAKDPFRVNRRGSLDSRRYKNNEPEKQTKPPIRKPPPPKKTTKPCDFLVESRHVSLPSDSDGELEIGASPSHLQNQLIDKLNFEKEHLAGVTYTIEPSNCANRCLKPREFTSWKALSEKCALLTNDLQTKDKLIGSLNCEIRALSAEQKMMAGKLQSAELTLRLYGKSPTFAVQQLKEILLNSSQVAAVRPRTRPDYADSTATNHDDKPSCSNMQVTRERDQHTHLARPGKRTMPPRHSKEFKTCIEFSSKDGRVTELKEQNSLESLYEYPVECHRRHSRSPDNYCTCPRCQPRERCGHRDMICCRRHWQSSVESLNRDQDHRHRHHSRTRSPECKHRHNSREGHHRHRHHSEDSDQDRRHRGYKQQCPMHCKHTKAMRVCISNWKKNDDSDSSSSTMGGTHCSKSLNQNNATKKDKK</sequence>
<feature type="region of interest" description="Disordered" evidence="1">
    <location>
        <begin position="488"/>
        <end position="542"/>
    </location>
</feature>
<dbReference type="Proteomes" id="UP001652628">
    <property type="component" value="Chromosome 2L"/>
</dbReference>
<dbReference type="InterPro" id="IPR036872">
    <property type="entry name" value="CH_dom_sf"/>
</dbReference>
<accession>A0AB39ZV85</accession>
<organism evidence="3 5">
    <name type="scientific">Drosophila suzukii</name>
    <name type="common">Spotted-wing drosophila fruit fly</name>
    <dbReference type="NCBI Taxonomy" id="28584"/>
    <lineage>
        <taxon>Eukaryota</taxon>
        <taxon>Metazoa</taxon>
        <taxon>Ecdysozoa</taxon>
        <taxon>Arthropoda</taxon>
        <taxon>Hexapoda</taxon>
        <taxon>Insecta</taxon>
        <taxon>Pterygota</taxon>
        <taxon>Neoptera</taxon>
        <taxon>Endopterygota</taxon>
        <taxon>Diptera</taxon>
        <taxon>Brachycera</taxon>
        <taxon>Muscomorpha</taxon>
        <taxon>Ephydroidea</taxon>
        <taxon>Drosophilidae</taxon>
        <taxon>Drosophila</taxon>
        <taxon>Sophophora</taxon>
    </lineage>
</organism>
<gene>
    <name evidence="4 5" type="primary">Mst27D</name>
</gene>
<dbReference type="GeneID" id="108020240"/>
<evidence type="ECO:0000313" key="5">
    <source>
        <dbReference type="RefSeq" id="XP_016943860.3"/>
    </source>
</evidence>
<name>A0AB39ZV85_DROSZ</name>
<dbReference type="SUPFAM" id="SSF47576">
    <property type="entry name" value="Calponin-homology domain, CH-domain"/>
    <property type="match status" value="1"/>
</dbReference>
<feature type="region of interest" description="Disordered" evidence="1">
    <location>
        <begin position="560"/>
        <end position="591"/>
    </location>
</feature>
<feature type="compositionally biased region" description="Polar residues" evidence="1">
    <location>
        <begin position="570"/>
        <end position="585"/>
    </location>
</feature>
<dbReference type="RefSeq" id="XP_016943851.3">
    <property type="nucleotide sequence ID" value="XM_017088362.4"/>
</dbReference>
<protein>
    <submittedName>
        <fullName evidence="4 5">Uncharacterized protein Mst27D</fullName>
    </submittedName>
</protein>
<keyword evidence="3" id="KW-1185">Reference proteome</keyword>
<dbReference type="AlphaFoldDB" id="A0AB39ZV85"/>
<reference evidence="4 5" key="1">
    <citation type="submission" date="2025-05" db="UniProtKB">
        <authorList>
            <consortium name="RefSeq"/>
        </authorList>
    </citation>
    <scope>IDENTIFICATION</scope>
</reference>
<dbReference type="RefSeq" id="XP_016943860.3">
    <property type="nucleotide sequence ID" value="XM_017088371.4"/>
</dbReference>
<dbReference type="GO" id="GO:0008017">
    <property type="term" value="F:microtubule binding"/>
    <property type="evidence" value="ECO:0007669"/>
    <property type="project" value="InterPro"/>
</dbReference>
<dbReference type="PANTHER" id="PTHR10623">
    <property type="entry name" value="MICROTUBULE-ASSOCIATED PROTEIN RP/EB FAMILY MEMBER"/>
    <property type="match status" value="1"/>
</dbReference>
<evidence type="ECO:0000313" key="3">
    <source>
        <dbReference type="Proteomes" id="UP001652628"/>
    </source>
</evidence>
<dbReference type="Gene3D" id="1.10.418.10">
    <property type="entry name" value="Calponin-like domain"/>
    <property type="match status" value="1"/>
</dbReference>
<evidence type="ECO:0000313" key="4">
    <source>
        <dbReference type="RefSeq" id="XP_016943851.3"/>
    </source>
</evidence>
<evidence type="ECO:0000259" key="2">
    <source>
        <dbReference type="Pfam" id="PF00307"/>
    </source>
</evidence>
<feature type="compositionally biased region" description="Basic residues" evidence="1">
    <location>
        <begin position="398"/>
        <end position="410"/>
    </location>
</feature>
<feature type="region of interest" description="Disordered" evidence="1">
    <location>
        <begin position="364"/>
        <end position="411"/>
    </location>
</feature>
<proteinExistence type="predicted"/>
<evidence type="ECO:0000256" key="1">
    <source>
        <dbReference type="SAM" id="MobiDB-lite"/>
    </source>
</evidence>
<dbReference type="InterPro" id="IPR001715">
    <property type="entry name" value="CH_dom"/>
</dbReference>
<dbReference type="InterPro" id="IPR027328">
    <property type="entry name" value="MAPRE"/>
</dbReference>
<feature type="compositionally biased region" description="Basic and acidic residues" evidence="1">
    <location>
        <begin position="185"/>
        <end position="201"/>
    </location>
</feature>